<dbReference type="HOGENOM" id="CLU_071415_1_0_11"/>
<evidence type="ECO:0000313" key="2">
    <source>
        <dbReference type="EMBL" id="ACQ79239.1"/>
    </source>
</evidence>
<feature type="domain" description="Phosphotyrosine protein phosphatase I" evidence="1">
    <location>
        <begin position="8"/>
        <end position="180"/>
    </location>
</feature>
<accession>C5C053</accession>
<dbReference type="KEGG" id="bcv:Bcav_0978"/>
<evidence type="ECO:0000259" key="1">
    <source>
        <dbReference type="SMART" id="SM00226"/>
    </source>
</evidence>
<dbReference type="PANTHER" id="PTHR11717">
    <property type="entry name" value="LOW MOLECULAR WEIGHT PROTEIN TYROSINE PHOSPHATASE"/>
    <property type="match status" value="1"/>
</dbReference>
<dbReference type="eggNOG" id="COG0394">
    <property type="taxonomic scope" value="Bacteria"/>
</dbReference>
<dbReference type="SUPFAM" id="SSF52788">
    <property type="entry name" value="Phosphotyrosine protein phosphatases I"/>
    <property type="match status" value="1"/>
</dbReference>
<dbReference type="SMART" id="SM00226">
    <property type="entry name" value="LMWPc"/>
    <property type="match status" value="1"/>
</dbReference>
<dbReference type="PANTHER" id="PTHR11717:SF31">
    <property type="entry name" value="LOW MOLECULAR WEIGHT PROTEIN-TYROSINE-PHOSPHATASE ETP-RELATED"/>
    <property type="match status" value="1"/>
</dbReference>
<dbReference type="EMBL" id="CP001618">
    <property type="protein sequence ID" value="ACQ79239.1"/>
    <property type="molecule type" value="Genomic_DNA"/>
</dbReference>
<dbReference type="Proteomes" id="UP000007962">
    <property type="component" value="Chromosome"/>
</dbReference>
<dbReference type="InterPro" id="IPR036196">
    <property type="entry name" value="Ptyr_pPase_sf"/>
</dbReference>
<dbReference type="GO" id="GO:0004725">
    <property type="term" value="F:protein tyrosine phosphatase activity"/>
    <property type="evidence" value="ECO:0007669"/>
    <property type="project" value="TreeGrafter"/>
</dbReference>
<gene>
    <name evidence="2" type="ordered locus">Bcav_0978</name>
</gene>
<reference evidence="2 3" key="1">
    <citation type="journal article" date="2009" name="Stand. Genomic Sci.">
        <title>Complete genome sequence of Beutenbergia cavernae type strain (HKI 0122).</title>
        <authorList>
            <person name="Land M."/>
            <person name="Pukall R."/>
            <person name="Abt B."/>
            <person name="Goker M."/>
            <person name="Rohde M."/>
            <person name="Glavina Del Rio T."/>
            <person name="Tice H."/>
            <person name="Copeland A."/>
            <person name="Cheng J.F."/>
            <person name="Lucas S."/>
            <person name="Chen F."/>
            <person name="Nolan M."/>
            <person name="Bruce D."/>
            <person name="Goodwin L."/>
            <person name="Pitluck S."/>
            <person name="Ivanova N."/>
            <person name="Mavromatis K."/>
            <person name="Ovchinnikova G."/>
            <person name="Pati A."/>
            <person name="Chen A."/>
            <person name="Palaniappan K."/>
            <person name="Hauser L."/>
            <person name="Chang Y.J."/>
            <person name="Jefferies C.C."/>
            <person name="Saunders E."/>
            <person name="Brettin T."/>
            <person name="Detter J.C."/>
            <person name="Han C."/>
            <person name="Chain P."/>
            <person name="Bristow J."/>
            <person name="Eisen J.A."/>
            <person name="Markowitz V."/>
            <person name="Hugenholtz P."/>
            <person name="Kyrpides N.C."/>
            <person name="Klenk H.P."/>
            <person name="Lapidus A."/>
        </authorList>
    </citation>
    <scope>NUCLEOTIDE SEQUENCE [LARGE SCALE GENOMIC DNA]</scope>
    <source>
        <strain evidence="3">ATCC BAA-8 / DSM 12333 / NBRC 16432</strain>
    </source>
</reference>
<sequence length="188" mass="20079">MTSDVVPVRILVVCTGNIGRSPTAQFLLADRLPAQFDVSSAGTRAEVGVPMEGAMVRRLAEAGVPHAGHRSRQLTAELVQAHDVVVTMTREHRREVLRLVPSAVRRTFTLPELARALGAAGRRPHAPGDPRELIALAAAHRGTPARADQDDIEDPIGRGEAAYTRAYRAIDGATAAVARALTAQAPHR</sequence>
<dbReference type="AlphaFoldDB" id="C5C053"/>
<dbReference type="InterPro" id="IPR050438">
    <property type="entry name" value="LMW_PTPase"/>
</dbReference>
<dbReference type="STRING" id="471853.Bcav_0978"/>
<dbReference type="InterPro" id="IPR023485">
    <property type="entry name" value="Ptyr_pPase"/>
</dbReference>
<keyword evidence="3" id="KW-1185">Reference proteome</keyword>
<organism evidence="2 3">
    <name type="scientific">Beutenbergia cavernae (strain ATCC BAA-8 / DSM 12333 / CCUG 43141 / JCM 11478 / NBRC 16432 / NCIMB 13614 / HKI 0122)</name>
    <dbReference type="NCBI Taxonomy" id="471853"/>
    <lineage>
        <taxon>Bacteria</taxon>
        <taxon>Bacillati</taxon>
        <taxon>Actinomycetota</taxon>
        <taxon>Actinomycetes</taxon>
        <taxon>Micrococcales</taxon>
        <taxon>Beutenbergiaceae</taxon>
        <taxon>Beutenbergia</taxon>
    </lineage>
</organism>
<evidence type="ECO:0000313" key="3">
    <source>
        <dbReference type="Proteomes" id="UP000007962"/>
    </source>
</evidence>
<dbReference type="Gene3D" id="3.40.50.2300">
    <property type="match status" value="1"/>
</dbReference>
<dbReference type="Pfam" id="PF01451">
    <property type="entry name" value="LMWPc"/>
    <property type="match status" value="1"/>
</dbReference>
<name>C5C053_BEUC1</name>
<protein>
    <submittedName>
        <fullName evidence="2">Protein tyrosine phosphatase</fullName>
    </submittedName>
</protein>
<dbReference type="OrthoDB" id="9784339at2"/>
<proteinExistence type="predicted"/>
<dbReference type="RefSeq" id="WP_012726019.1">
    <property type="nucleotide sequence ID" value="NC_012669.1"/>
</dbReference>